<dbReference type="KEGG" id="vsc:VSVS12_00930"/>
<comment type="caution">
    <text evidence="1">The sequence shown here is derived from an EMBL/GenBank/DDBJ whole genome shotgun (WGS) entry which is preliminary data.</text>
</comment>
<protein>
    <submittedName>
        <fullName evidence="1">Uncharacterized protein</fullName>
    </submittedName>
</protein>
<name>A0A1B1NLU6_9VIBR</name>
<accession>A0A1B1NLU6</accession>
<gene>
    <name evidence="1" type="ORF">VSF3289_02408</name>
</gene>
<sequence>MDALTIMFSLSFALFPTKPFCFHKMASKIGDRISVVGPLGQLGGQQLVVLVGLQQKF</sequence>
<evidence type="ECO:0000313" key="2">
    <source>
        <dbReference type="Proteomes" id="UP000095131"/>
    </source>
</evidence>
<dbReference type="EMBL" id="MDCJ01000002">
    <property type="protein sequence ID" value="ODS12120.1"/>
    <property type="molecule type" value="Genomic_DNA"/>
</dbReference>
<dbReference type="Proteomes" id="UP000095131">
    <property type="component" value="Unassembled WGS sequence"/>
</dbReference>
<organism evidence="1 2">
    <name type="scientific">Vibrio scophthalmi</name>
    <dbReference type="NCBI Taxonomy" id="45658"/>
    <lineage>
        <taxon>Bacteria</taxon>
        <taxon>Pseudomonadati</taxon>
        <taxon>Pseudomonadota</taxon>
        <taxon>Gammaproteobacteria</taxon>
        <taxon>Vibrionales</taxon>
        <taxon>Vibrionaceae</taxon>
        <taxon>Vibrio</taxon>
    </lineage>
</organism>
<proteinExistence type="predicted"/>
<dbReference type="AlphaFoldDB" id="A0A1B1NLU6"/>
<evidence type="ECO:0000313" key="1">
    <source>
        <dbReference type="EMBL" id="ODS12120.1"/>
    </source>
</evidence>
<reference evidence="1 2" key="1">
    <citation type="submission" date="2016-08" db="EMBL/GenBank/DDBJ databases">
        <title>Genome sequencing of Vibrio scophthalmi strain FP3289, an isolated from Paralichthys olivaceus.</title>
        <authorList>
            <person name="Han H.-J."/>
        </authorList>
    </citation>
    <scope>NUCLEOTIDE SEQUENCE [LARGE SCALE GENOMIC DNA]</scope>
    <source>
        <strain evidence="1 2">FP3289</strain>
    </source>
</reference>